<feature type="region of interest" description="Disordered" evidence="1">
    <location>
        <begin position="28"/>
        <end position="49"/>
    </location>
</feature>
<organism evidence="4 5">
    <name type="scientific">Tropilaelaps mercedesae</name>
    <dbReference type="NCBI Taxonomy" id="418985"/>
    <lineage>
        <taxon>Eukaryota</taxon>
        <taxon>Metazoa</taxon>
        <taxon>Ecdysozoa</taxon>
        <taxon>Arthropoda</taxon>
        <taxon>Chelicerata</taxon>
        <taxon>Arachnida</taxon>
        <taxon>Acari</taxon>
        <taxon>Parasitiformes</taxon>
        <taxon>Mesostigmata</taxon>
        <taxon>Gamasina</taxon>
        <taxon>Dermanyssoidea</taxon>
        <taxon>Laelapidae</taxon>
        <taxon>Tropilaelaps</taxon>
    </lineage>
</organism>
<evidence type="ECO:0000259" key="3">
    <source>
        <dbReference type="PROSITE" id="PS50940"/>
    </source>
</evidence>
<dbReference type="InterPro" id="IPR036508">
    <property type="entry name" value="Chitin-bd_dom_sf"/>
</dbReference>
<feature type="compositionally biased region" description="Basic and acidic residues" evidence="1">
    <location>
        <begin position="170"/>
        <end position="180"/>
    </location>
</feature>
<dbReference type="Pfam" id="PF01607">
    <property type="entry name" value="CBM_14"/>
    <property type="match status" value="1"/>
</dbReference>
<dbReference type="InterPro" id="IPR052976">
    <property type="entry name" value="Scoloptoxin-like"/>
</dbReference>
<name>A0A1V9X4A2_9ACAR</name>
<evidence type="ECO:0000256" key="2">
    <source>
        <dbReference type="SAM" id="SignalP"/>
    </source>
</evidence>
<dbReference type="GO" id="GO:0008061">
    <property type="term" value="F:chitin binding"/>
    <property type="evidence" value="ECO:0007669"/>
    <property type="project" value="InterPro"/>
</dbReference>
<dbReference type="InParanoid" id="A0A1V9X4A2"/>
<dbReference type="Gene3D" id="2.170.140.10">
    <property type="entry name" value="Chitin binding domain"/>
    <property type="match status" value="1"/>
</dbReference>
<accession>A0A1V9X4A2</accession>
<protein>
    <recommendedName>
        <fullName evidence="3">Chitin-binding type-2 domain-containing protein</fullName>
    </recommendedName>
</protein>
<dbReference type="Proteomes" id="UP000192247">
    <property type="component" value="Unassembled WGS sequence"/>
</dbReference>
<dbReference type="InterPro" id="IPR002557">
    <property type="entry name" value="Chitin-bd_dom"/>
</dbReference>
<reference evidence="4 5" key="1">
    <citation type="journal article" date="2017" name="Gigascience">
        <title>Draft genome of the honey bee ectoparasitic mite, Tropilaelaps mercedesae, is shaped by the parasitic life history.</title>
        <authorList>
            <person name="Dong X."/>
            <person name="Armstrong S.D."/>
            <person name="Xia D."/>
            <person name="Makepeace B.L."/>
            <person name="Darby A.C."/>
            <person name="Kadowaki T."/>
        </authorList>
    </citation>
    <scope>NUCLEOTIDE SEQUENCE [LARGE SCALE GENOMIC DNA]</scope>
    <source>
        <strain evidence="4">Wuxi-XJTLU</strain>
    </source>
</reference>
<keyword evidence="2" id="KW-0732">Signal</keyword>
<feature type="compositionally biased region" description="Polar residues" evidence="1">
    <location>
        <begin position="141"/>
        <end position="155"/>
    </location>
</feature>
<comment type="caution">
    <text evidence="4">The sequence shown here is derived from an EMBL/GenBank/DDBJ whole genome shotgun (WGS) entry which is preliminary data.</text>
</comment>
<dbReference type="PROSITE" id="PS50940">
    <property type="entry name" value="CHIT_BIND_II"/>
    <property type="match status" value="1"/>
</dbReference>
<dbReference type="AlphaFoldDB" id="A0A1V9X4A2"/>
<dbReference type="PANTHER" id="PTHR22933">
    <property type="entry name" value="FI18007P1-RELATED"/>
    <property type="match status" value="1"/>
</dbReference>
<gene>
    <name evidence="4" type="ORF">BIW11_02012</name>
</gene>
<keyword evidence="5" id="KW-1185">Reference proteome</keyword>
<dbReference type="SMART" id="SM00494">
    <property type="entry name" value="ChtBD2"/>
    <property type="match status" value="1"/>
</dbReference>
<sequence>MAGYQHGVVLAVALLGTIWATVQGMPAVDPPGKSPTETKEALNGSEAVNSTEAASSSGFSCEGRIFGYYGDTKNCSLFHYCEPFTDPEKNQFVLHAAYLCPNETVFNQLSLTCVYPAEALDCSRAPEYYYVNSHVVPVDSSAEQGSSSEGTSAESQDVKDGKTAAPGAEKPAKPTDSKKP</sequence>
<proteinExistence type="predicted"/>
<evidence type="ECO:0000313" key="4">
    <source>
        <dbReference type="EMBL" id="OQR68450.1"/>
    </source>
</evidence>
<feature type="signal peptide" evidence="2">
    <location>
        <begin position="1"/>
        <end position="24"/>
    </location>
</feature>
<dbReference type="SUPFAM" id="SSF57625">
    <property type="entry name" value="Invertebrate chitin-binding proteins"/>
    <property type="match status" value="1"/>
</dbReference>
<dbReference type="EMBL" id="MNPL01024629">
    <property type="protein sequence ID" value="OQR68450.1"/>
    <property type="molecule type" value="Genomic_DNA"/>
</dbReference>
<evidence type="ECO:0000256" key="1">
    <source>
        <dbReference type="SAM" id="MobiDB-lite"/>
    </source>
</evidence>
<dbReference type="STRING" id="418985.A0A1V9X4A2"/>
<dbReference type="GO" id="GO:0005576">
    <property type="term" value="C:extracellular region"/>
    <property type="evidence" value="ECO:0007669"/>
    <property type="project" value="InterPro"/>
</dbReference>
<evidence type="ECO:0000313" key="5">
    <source>
        <dbReference type="Proteomes" id="UP000192247"/>
    </source>
</evidence>
<feature type="chain" id="PRO_5012845376" description="Chitin-binding type-2 domain-containing protein" evidence="2">
    <location>
        <begin position="25"/>
        <end position="180"/>
    </location>
</feature>
<dbReference type="OrthoDB" id="6407151at2759"/>
<feature type="domain" description="Chitin-binding type-2" evidence="3">
    <location>
        <begin position="58"/>
        <end position="124"/>
    </location>
</feature>
<dbReference type="PANTHER" id="PTHR22933:SF43">
    <property type="entry name" value="LP10131P"/>
    <property type="match status" value="1"/>
</dbReference>
<feature type="region of interest" description="Disordered" evidence="1">
    <location>
        <begin position="139"/>
        <end position="180"/>
    </location>
</feature>